<gene>
    <name evidence="2" type="ORF">Glove_5g10</name>
</gene>
<evidence type="ECO:0000313" key="2">
    <source>
        <dbReference type="EMBL" id="RHZ90159.1"/>
    </source>
</evidence>
<reference evidence="2 3" key="1">
    <citation type="submission" date="2018-08" db="EMBL/GenBank/DDBJ databases">
        <title>Genome and evolution of the arbuscular mycorrhizal fungus Diversispora epigaea (formerly Glomus versiforme) and its bacterial endosymbionts.</title>
        <authorList>
            <person name="Sun X."/>
            <person name="Fei Z."/>
            <person name="Harrison M."/>
        </authorList>
    </citation>
    <scope>NUCLEOTIDE SEQUENCE [LARGE SCALE GENOMIC DNA]</scope>
    <source>
        <strain evidence="2 3">IT104</strain>
    </source>
</reference>
<sequence>MSRGRSLGNWSQKQKEINERLRLVEGHRAYELLNEEEVEEMETSDAENEETNVEKLKLKFNNEETDKKMEETINYIYETVNHC</sequence>
<keyword evidence="3" id="KW-1185">Reference proteome</keyword>
<evidence type="ECO:0000313" key="3">
    <source>
        <dbReference type="Proteomes" id="UP000266861"/>
    </source>
</evidence>
<feature type="coiled-coil region" evidence="1">
    <location>
        <begin position="34"/>
        <end position="66"/>
    </location>
</feature>
<protein>
    <submittedName>
        <fullName evidence="2">Uncharacterized protein</fullName>
    </submittedName>
</protein>
<dbReference type="Proteomes" id="UP000266861">
    <property type="component" value="Unassembled WGS sequence"/>
</dbReference>
<evidence type="ECO:0000256" key="1">
    <source>
        <dbReference type="SAM" id="Coils"/>
    </source>
</evidence>
<dbReference type="AlphaFoldDB" id="A0A397JP90"/>
<name>A0A397JP90_9GLOM</name>
<proteinExistence type="predicted"/>
<dbReference type="EMBL" id="PQFF01000004">
    <property type="protein sequence ID" value="RHZ90159.1"/>
    <property type="molecule type" value="Genomic_DNA"/>
</dbReference>
<organism evidence="2 3">
    <name type="scientific">Diversispora epigaea</name>
    <dbReference type="NCBI Taxonomy" id="1348612"/>
    <lineage>
        <taxon>Eukaryota</taxon>
        <taxon>Fungi</taxon>
        <taxon>Fungi incertae sedis</taxon>
        <taxon>Mucoromycota</taxon>
        <taxon>Glomeromycotina</taxon>
        <taxon>Glomeromycetes</taxon>
        <taxon>Diversisporales</taxon>
        <taxon>Diversisporaceae</taxon>
        <taxon>Diversispora</taxon>
    </lineage>
</organism>
<keyword evidence="1" id="KW-0175">Coiled coil</keyword>
<comment type="caution">
    <text evidence="2">The sequence shown here is derived from an EMBL/GenBank/DDBJ whole genome shotgun (WGS) entry which is preliminary data.</text>
</comment>
<accession>A0A397JP90</accession>